<dbReference type="InterPro" id="IPR003832">
    <property type="entry name" value="DUF212"/>
</dbReference>
<name>A0AAN1UVB1_SYNEL</name>
<feature type="transmembrane region" description="Helical" evidence="1">
    <location>
        <begin position="135"/>
        <end position="155"/>
    </location>
</feature>
<feature type="transmembrane region" description="Helical" evidence="1">
    <location>
        <begin position="43"/>
        <end position="64"/>
    </location>
</feature>
<keyword evidence="1" id="KW-0812">Transmembrane</keyword>
<accession>A0AAN1UVB1</accession>
<organism evidence="2 3">
    <name type="scientific">Synechococcus elongatus PCC 11801</name>
    <dbReference type="NCBI Taxonomy" id="2219813"/>
    <lineage>
        <taxon>Bacteria</taxon>
        <taxon>Bacillati</taxon>
        <taxon>Cyanobacteriota</taxon>
        <taxon>Cyanophyceae</taxon>
        <taxon>Synechococcales</taxon>
        <taxon>Synechococcaceae</taxon>
        <taxon>Synechococcus</taxon>
    </lineage>
</organism>
<feature type="transmembrane region" description="Helical" evidence="1">
    <location>
        <begin position="76"/>
        <end position="97"/>
    </location>
</feature>
<dbReference type="Proteomes" id="UP000267249">
    <property type="component" value="Chromosome"/>
</dbReference>
<dbReference type="PANTHER" id="PTHR31446:SF29">
    <property type="entry name" value="ACID PHOSPHATASE_VANADIUM-DEPENDENT HALOPEROXIDASE-RELATED PROTEIN"/>
    <property type="match status" value="1"/>
</dbReference>
<dbReference type="PANTHER" id="PTHR31446">
    <property type="entry name" value="ACID PHOSPHATASE/VANADIUM-DEPENDENT HALOPEROXIDASE-RELATED PROTEIN"/>
    <property type="match status" value="1"/>
</dbReference>
<dbReference type="RefSeq" id="WP_208674311.1">
    <property type="nucleotide sequence ID" value="NZ_CP030139.2"/>
</dbReference>
<dbReference type="AlphaFoldDB" id="A0AAN1UVB1"/>
<sequence length="161" mass="17235">MLAILQQVLANDVLVAALLACGIAQFSKLIVEGVRDRRLNWHVLIETGGMPSSHSALVAALATAVGRQQGWGSLEFAVVTVFAIIVMYDAAGVRWAAGRQARILNLISEQVLTSQEDSDEDAIERLKEVLGHTRLEVLVGAALGVAIALLLEPALSLSEWL</sequence>
<reference evidence="2 3" key="1">
    <citation type="journal article" date="2018" name="Sci. Rep.">
        <title>Genome Features and Biochemical Characteristics of a Robust, Fast Growing and Naturally Transformable Cyanobacterium Synechococcus elongatus PCC 11801 Isolated from India.</title>
        <authorList>
            <person name="Jaiswal D."/>
            <person name="Sengupta A."/>
            <person name="Sohoni S."/>
            <person name="Sengupta S."/>
            <person name="Phadnavis A.G."/>
            <person name="Pakrasi H.B."/>
            <person name="Wangikar P.P."/>
        </authorList>
    </citation>
    <scope>NUCLEOTIDE SEQUENCE [LARGE SCALE GENOMIC DNA]</scope>
    <source>
        <strain evidence="2 3">PCC 11801</strain>
    </source>
</reference>
<keyword evidence="1" id="KW-1133">Transmembrane helix</keyword>
<dbReference type="Pfam" id="PF02681">
    <property type="entry name" value="DUF212"/>
    <property type="match status" value="1"/>
</dbReference>
<gene>
    <name evidence="2" type="ORF">DOP62_12680</name>
</gene>
<evidence type="ECO:0000256" key="1">
    <source>
        <dbReference type="SAM" id="Phobius"/>
    </source>
</evidence>
<evidence type="ECO:0000313" key="3">
    <source>
        <dbReference type="Proteomes" id="UP000267249"/>
    </source>
</evidence>
<evidence type="ECO:0000313" key="2">
    <source>
        <dbReference type="EMBL" id="AZB73449.1"/>
    </source>
</evidence>
<proteinExistence type="predicted"/>
<keyword evidence="1" id="KW-0472">Membrane</keyword>
<dbReference type="EMBL" id="CP030139">
    <property type="protein sequence ID" value="AZB73449.1"/>
    <property type="molecule type" value="Genomic_DNA"/>
</dbReference>
<protein>
    <submittedName>
        <fullName evidence="2">Divergent PAP2 family protein</fullName>
    </submittedName>
</protein>
<feature type="transmembrane region" description="Helical" evidence="1">
    <location>
        <begin position="13"/>
        <end position="31"/>
    </location>
</feature>